<organism evidence="1 2">
    <name type="scientific">Nibea albiflora</name>
    <name type="common">Yellow drum</name>
    <name type="synonym">Corvina albiflora</name>
    <dbReference type="NCBI Taxonomy" id="240163"/>
    <lineage>
        <taxon>Eukaryota</taxon>
        <taxon>Metazoa</taxon>
        <taxon>Chordata</taxon>
        <taxon>Craniata</taxon>
        <taxon>Vertebrata</taxon>
        <taxon>Euteleostomi</taxon>
        <taxon>Actinopterygii</taxon>
        <taxon>Neopterygii</taxon>
        <taxon>Teleostei</taxon>
        <taxon>Neoteleostei</taxon>
        <taxon>Acanthomorphata</taxon>
        <taxon>Eupercaria</taxon>
        <taxon>Sciaenidae</taxon>
        <taxon>Nibea</taxon>
    </lineage>
</organism>
<proteinExistence type="predicted"/>
<comment type="caution">
    <text evidence="1">The sequence shown here is derived from an EMBL/GenBank/DDBJ whole genome shotgun (WGS) entry which is preliminary data.</text>
</comment>
<dbReference type="Proteomes" id="UP000805704">
    <property type="component" value="Chromosome 24"/>
</dbReference>
<dbReference type="EMBL" id="CM024812">
    <property type="protein sequence ID" value="KAG8004745.1"/>
    <property type="molecule type" value="Genomic_DNA"/>
</dbReference>
<name>A0ACB7ERA6_NIBAL</name>
<accession>A0ACB7ERA6</accession>
<reference evidence="1" key="1">
    <citation type="submission" date="2020-04" db="EMBL/GenBank/DDBJ databases">
        <title>A chromosome-scale assembly and high-density genetic map of the yellow drum (Nibea albiflora) genome.</title>
        <authorList>
            <person name="Xu D."/>
            <person name="Zhang W."/>
            <person name="Chen R."/>
            <person name="Tan P."/>
            <person name="Wang L."/>
            <person name="Song H."/>
            <person name="Tian L."/>
            <person name="Zhu Q."/>
            <person name="Wang B."/>
        </authorList>
    </citation>
    <scope>NUCLEOTIDE SEQUENCE</scope>
    <source>
        <strain evidence="1">ZJHYS-2018</strain>
    </source>
</reference>
<protein>
    <submittedName>
        <fullName evidence="1">Uncharacterized protein</fullName>
    </submittedName>
</protein>
<evidence type="ECO:0000313" key="2">
    <source>
        <dbReference type="Proteomes" id="UP000805704"/>
    </source>
</evidence>
<gene>
    <name evidence="1" type="ORF">GBF38_016621</name>
</gene>
<evidence type="ECO:0000313" key="1">
    <source>
        <dbReference type="EMBL" id="KAG8004745.1"/>
    </source>
</evidence>
<keyword evidence="2" id="KW-1185">Reference proteome</keyword>
<sequence length="550" mass="61623">MATGRTVIPPGPCPIQGCSPAIINVDKHLKAHKELTYEQIAEERRKAKRAAAIKALATLRASSPDPLMQTRLDLADPDEAASEEEPCQTCRTSKVKIRNLTAQVKRLKRQMRRGRPAQQPSLDSSDSEEPQQQPPQRKRKAKPQLPSSYSSTMTPQPQQLPPQQQPSSDSEEPQPQPPPQSQPQPQPQPPPQQAAKRRLHFSSKAEESYDEPPQKKAKTKHLEESEEEEEQPCQTCRTPKVKIRNLTAQVKRLKRQVADLKLLETGGGGAGARVVVALLSAVLVTKAYCGREGKCTMRSGRERWGFVTHAGIDGNTRLIAYIKCSTNNKALTVLSYFVRATCLYGLPSRVRSDHGGENTLVAVLMNLLQGQASHITGRSVHNQRIDVFQQVVHYFYQLFYSFEDEQILNPEDNTHKMALQVEIQRRLNLFTSAWNNHRIRSANNHTPTQMWMEGMLSNSEQESAALNNVFGDDPYSEESLEAALARHGIQLTQLEANNEDLDPRASVSQPPNNLTSEQQRMLQNAMDGAADLKERYTVCTRELQNSVLTT</sequence>